<evidence type="ECO:0000259" key="1">
    <source>
        <dbReference type="PROSITE" id="PS51502"/>
    </source>
</evidence>
<dbReference type="EMBL" id="CP039396">
    <property type="protein sequence ID" value="QCD43071.1"/>
    <property type="molecule type" value="Genomic_DNA"/>
</dbReference>
<proteinExistence type="predicted"/>
<dbReference type="KEGG" id="ddb:E7747_12725"/>
<dbReference type="PROSITE" id="PS51502">
    <property type="entry name" value="S_R_A_B_BARREL"/>
    <property type="match status" value="1"/>
</dbReference>
<dbReference type="RefSeq" id="WP_123614687.1">
    <property type="nucleotide sequence ID" value="NZ_CAXHQF010000011.1"/>
</dbReference>
<organism evidence="2 3">
    <name type="scientific">Duncaniella dubosii</name>
    <dbReference type="NCBI Taxonomy" id="2518971"/>
    <lineage>
        <taxon>Bacteria</taxon>
        <taxon>Pseudomonadati</taxon>
        <taxon>Bacteroidota</taxon>
        <taxon>Bacteroidia</taxon>
        <taxon>Bacteroidales</taxon>
        <taxon>Muribaculaceae</taxon>
        <taxon>Duncaniella</taxon>
    </lineage>
</organism>
<evidence type="ECO:0000313" key="3">
    <source>
        <dbReference type="Proteomes" id="UP000297149"/>
    </source>
</evidence>
<dbReference type="Gene3D" id="3.30.70.100">
    <property type="match status" value="1"/>
</dbReference>
<dbReference type="SMART" id="SM00886">
    <property type="entry name" value="Dabb"/>
    <property type="match status" value="1"/>
</dbReference>
<feature type="domain" description="Stress-response A/B barrel" evidence="1">
    <location>
        <begin position="2"/>
        <end position="95"/>
    </location>
</feature>
<keyword evidence="3" id="KW-1185">Reference proteome</keyword>
<dbReference type="PANTHER" id="PTHR37832:SF1">
    <property type="entry name" value="STRESS-RESPONSE A_B BARREL DOMAIN-CONTAINING PROTEIN"/>
    <property type="match status" value="1"/>
</dbReference>
<dbReference type="SUPFAM" id="SSF54909">
    <property type="entry name" value="Dimeric alpha+beta barrel"/>
    <property type="match status" value="1"/>
</dbReference>
<dbReference type="InterPro" id="IPR013097">
    <property type="entry name" value="Dabb"/>
</dbReference>
<protein>
    <submittedName>
        <fullName evidence="2">Dabb family protein</fullName>
    </submittedName>
</protein>
<evidence type="ECO:0000313" key="2">
    <source>
        <dbReference type="EMBL" id="QCD43071.1"/>
    </source>
</evidence>
<dbReference type="InterPro" id="IPR011008">
    <property type="entry name" value="Dimeric_a/b-barrel"/>
</dbReference>
<reference evidence="3" key="1">
    <citation type="submission" date="2019-02" db="EMBL/GenBank/DDBJ databases">
        <title>Isolation and identification of novel species under the genus Muribaculum.</title>
        <authorList>
            <person name="Miyake S."/>
            <person name="Ding Y."/>
            <person name="Low A."/>
            <person name="Soh M."/>
            <person name="Seedorf H."/>
        </authorList>
    </citation>
    <scope>NUCLEOTIDE SEQUENCE [LARGE SCALE GENOMIC DNA]</scope>
    <source>
        <strain evidence="3">H5</strain>
    </source>
</reference>
<sequence length="98" mass="10893">MVKHIVCFKLKGDADVRREVAERFKRALLELPSQIDVLQSMEVGINENSAEDWDVVLTAVVPEMEDVAVYANHPAHLAAAAIVGPHKEARACVDYYFA</sequence>
<gene>
    <name evidence="2" type="ORF">E7747_12725</name>
</gene>
<dbReference type="Proteomes" id="UP000297149">
    <property type="component" value="Chromosome"/>
</dbReference>
<name>A0A4P7W4Y9_9BACT</name>
<dbReference type="PANTHER" id="PTHR37832">
    <property type="entry name" value="BLL2683 PROTEIN"/>
    <property type="match status" value="1"/>
</dbReference>
<dbReference type="AlphaFoldDB" id="A0A4P7W4Y9"/>
<dbReference type="Pfam" id="PF07876">
    <property type="entry name" value="Dabb"/>
    <property type="match status" value="1"/>
</dbReference>
<accession>A0A4P7W4Y9</accession>